<keyword evidence="3" id="KW-0813">Transport</keyword>
<evidence type="ECO:0000313" key="11">
    <source>
        <dbReference type="Proteomes" id="UP001187531"/>
    </source>
</evidence>
<dbReference type="GO" id="GO:0019905">
    <property type="term" value="F:syntaxin binding"/>
    <property type="evidence" value="ECO:0007669"/>
    <property type="project" value="TreeGrafter"/>
</dbReference>
<evidence type="ECO:0000256" key="9">
    <source>
        <dbReference type="SAM" id="MobiDB-lite"/>
    </source>
</evidence>
<proteinExistence type="inferred from homology"/>
<organism evidence="10 11">
    <name type="scientific">Artemia franciscana</name>
    <name type="common">Brine shrimp</name>
    <name type="synonym">Artemia sanfranciscana</name>
    <dbReference type="NCBI Taxonomy" id="6661"/>
    <lineage>
        <taxon>Eukaryota</taxon>
        <taxon>Metazoa</taxon>
        <taxon>Ecdysozoa</taxon>
        <taxon>Arthropoda</taxon>
        <taxon>Crustacea</taxon>
        <taxon>Branchiopoda</taxon>
        <taxon>Anostraca</taxon>
        <taxon>Artemiidae</taxon>
        <taxon>Artemia</taxon>
    </lineage>
</organism>
<keyword evidence="11" id="KW-1185">Reference proteome</keyword>
<comment type="caution">
    <text evidence="10">The sequence shown here is derived from an EMBL/GenBank/DDBJ whole genome shotgun (WGS) entry which is preliminary data.</text>
</comment>
<sequence>MLPGIFPMEGSTSRILFRSLHSCILEDMYKQVMLCLSIFCLKTSLLKWRPDYDSAAHAYSEAATCFRNAKAYSQCQEALQKASQCHKQTGALFSAAKCIDQVIAIAKDLNQFDVIPDLAHKACNLYLEYGAPDTAAISLDKAAKAIANDLPEEAMKLYIRAADVVDTEERPRDAAEYIGKAARSMVTLKKYEDATKAILKEMGHHQTAGNTPALGRCTVALVLVVLAQEDVIEAKKMFEQWGSTCDSEEIYSLSQIIQGYEEDDPDLVKQGLSSSFIRSMDVAYAKLARDLSLPNVTQATSSEKPDKVEPPIVQSPIEEDEDNELDRLEAKMNAMRAQEEIGNEEKNYTKEDEEEEELDLK</sequence>
<evidence type="ECO:0000256" key="3">
    <source>
        <dbReference type="ARBA" id="ARBA00022448"/>
    </source>
</evidence>
<dbReference type="GO" id="GO:0005483">
    <property type="term" value="F:soluble NSF attachment protein activity"/>
    <property type="evidence" value="ECO:0007669"/>
    <property type="project" value="TreeGrafter"/>
</dbReference>
<evidence type="ECO:0000256" key="1">
    <source>
        <dbReference type="ARBA" id="ARBA00004170"/>
    </source>
</evidence>
<dbReference type="GO" id="GO:0006886">
    <property type="term" value="P:intracellular protein transport"/>
    <property type="evidence" value="ECO:0007669"/>
    <property type="project" value="InterPro"/>
</dbReference>
<dbReference type="PANTHER" id="PTHR13768:SF2">
    <property type="entry name" value="GAMMA-SOLUBLE NSF ATTACHMENT PROTEIN"/>
    <property type="match status" value="1"/>
</dbReference>
<protein>
    <recommendedName>
        <fullName evidence="7">Gamma-soluble NSF attachment protein</fullName>
    </recommendedName>
    <alternativeName>
        <fullName evidence="8">N-ethylmaleimide-sensitive factor attachment protein gamma</fullName>
    </alternativeName>
</protein>
<feature type="compositionally biased region" description="Acidic residues" evidence="9">
    <location>
        <begin position="351"/>
        <end position="361"/>
    </location>
</feature>
<evidence type="ECO:0000256" key="5">
    <source>
        <dbReference type="ARBA" id="ARBA00022927"/>
    </source>
</evidence>
<accession>A0AA88IC32</accession>
<dbReference type="InterPro" id="IPR000744">
    <property type="entry name" value="NSF_attach"/>
</dbReference>
<keyword evidence="4" id="KW-0931">ER-Golgi transport</keyword>
<gene>
    <name evidence="10" type="ORF">QYM36_000803</name>
</gene>
<keyword evidence="5" id="KW-0653">Protein transport</keyword>
<evidence type="ECO:0000256" key="6">
    <source>
        <dbReference type="ARBA" id="ARBA00023136"/>
    </source>
</evidence>
<dbReference type="EMBL" id="JAVRJZ010000002">
    <property type="protein sequence ID" value="KAK2726473.1"/>
    <property type="molecule type" value="Genomic_DNA"/>
</dbReference>
<comment type="similarity">
    <text evidence="2">Belongs to the SNAP family.</text>
</comment>
<evidence type="ECO:0000256" key="8">
    <source>
        <dbReference type="ARBA" id="ARBA00042485"/>
    </source>
</evidence>
<dbReference type="GO" id="GO:0016192">
    <property type="term" value="P:vesicle-mediated transport"/>
    <property type="evidence" value="ECO:0007669"/>
    <property type="project" value="UniProtKB-KW"/>
</dbReference>
<name>A0AA88IC32_ARTSF</name>
<dbReference type="SUPFAM" id="SSF48452">
    <property type="entry name" value="TPR-like"/>
    <property type="match status" value="1"/>
</dbReference>
<comment type="subcellular location">
    <subcellularLocation>
        <location evidence="1">Membrane</location>
        <topology evidence="1">Peripheral membrane protein</topology>
    </subcellularLocation>
</comment>
<dbReference type="PANTHER" id="PTHR13768">
    <property type="entry name" value="SOLUBLE NSF ATTACHMENT PROTEIN SNAP"/>
    <property type="match status" value="1"/>
</dbReference>
<dbReference type="AlphaFoldDB" id="A0AA88IC32"/>
<dbReference type="Gene3D" id="1.25.40.10">
    <property type="entry name" value="Tetratricopeptide repeat domain"/>
    <property type="match status" value="1"/>
</dbReference>
<evidence type="ECO:0000256" key="4">
    <source>
        <dbReference type="ARBA" id="ARBA00022892"/>
    </source>
</evidence>
<dbReference type="Proteomes" id="UP001187531">
    <property type="component" value="Unassembled WGS sequence"/>
</dbReference>
<dbReference type="Pfam" id="PF14938">
    <property type="entry name" value="SNAP"/>
    <property type="match status" value="1"/>
</dbReference>
<reference evidence="10" key="1">
    <citation type="submission" date="2023-07" db="EMBL/GenBank/DDBJ databases">
        <title>Chromosome-level genome assembly of Artemia franciscana.</title>
        <authorList>
            <person name="Jo E."/>
        </authorList>
    </citation>
    <scope>NUCLEOTIDE SEQUENCE</scope>
    <source>
        <tissue evidence="10">Whole body</tissue>
    </source>
</reference>
<feature type="region of interest" description="Disordered" evidence="9">
    <location>
        <begin position="296"/>
        <end position="361"/>
    </location>
</feature>
<dbReference type="GO" id="GO:0005774">
    <property type="term" value="C:vacuolar membrane"/>
    <property type="evidence" value="ECO:0007669"/>
    <property type="project" value="TreeGrafter"/>
</dbReference>
<dbReference type="GO" id="GO:0031201">
    <property type="term" value="C:SNARE complex"/>
    <property type="evidence" value="ECO:0007669"/>
    <property type="project" value="TreeGrafter"/>
</dbReference>
<evidence type="ECO:0000256" key="2">
    <source>
        <dbReference type="ARBA" id="ARBA00010050"/>
    </source>
</evidence>
<feature type="compositionally biased region" description="Basic and acidic residues" evidence="9">
    <location>
        <begin position="337"/>
        <end position="350"/>
    </location>
</feature>
<evidence type="ECO:0000256" key="7">
    <source>
        <dbReference type="ARBA" id="ARBA00040047"/>
    </source>
</evidence>
<keyword evidence="6" id="KW-0472">Membrane</keyword>
<evidence type="ECO:0000313" key="10">
    <source>
        <dbReference type="EMBL" id="KAK2726473.1"/>
    </source>
</evidence>
<dbReference type="InterPro" id="IPR011990">
    <property type="entry name" value="TPR-like_helical_dom_sf"/>
</dbReference>